<name>A0A944H7A6_DENI1</name>
<gene>
    <name evidence="1" type="ORF">I8J34_07545</name>
</gene>
<evidence type="ECO:0000313" key="1">
    <source>
        <dbReference type="EMBL" id="MBT0961028.1"/>
    </source>
</evidence>
<protein>
    <submittedName>
        <fullName evidence="1">Uncharacterized protein</fullName>
    </submittedName>
</protein>
<accession>A0A944H7A6</accession>
<evidence type="ECO:0000313" key="2">
    <source>
        <dbReference type="Proteomes" id="UP000694660"/>
    </source>
</evidence>
<dbReference type="RefSeq" id="WP_214360786.1">
    <property type="nucleotide sequence ID" value="NZ_JAEKFT010000006.1"/>
</dbReference>
<comment type="caution">
    <text evidence="1">The sequence shown here is derived from an EMBL/GenBank/DDBJ whole genome shotgun (WGS) entry which is preliminary data.</text>
</comment>
<dbReference type="AlphaFoldDB" id="A0A944H7A6"/>
<dbReference type="Proteomes" id="UP000694660">
    <property type="component" value="Unassembled WGS sequence"/>
</dbReference>
<organism evidence="1 2">
    <name type="scientific">Denitromonas iodatirespirans</name>
    <dbReference type="NCBI Taxonomy" id="2795389"/>
    <lineage>
        <taxon>Bacteria</taxon>
        <taxon>Pseudomonadati</taxon>
        <taxon>Pseudomonadota</taxon>
        <taxon>Betaproteobacteria</taxon>
        <taxon>Rhodocyclales</taxon>
        <taxon>Zoogloeaceae</taxon>
        <taxon>Denitromonas</taxon>
    </lineage>
</organism>
<sequence>MALPTRLLPLLLAGCTHLAPPAQIAPDDLKAALAYGQRIDLDARDPAIEKNLSLRLYAVPQVGGDCFVETHGVCANTYYLSVSTFDEYPLANVFRLTHEGEVRDVRWREDATVDQATIDVTMDRYTAAARKNNPALPDIRHGLVLTVTPTALIETVR</sequence>
<keyword evidence="2" id="KW-1185">Reference proteome</keyword>
<reference evidence="2" key="1">
    <citation type="journal article" date="2022" name="ISME J.">
        <title>Genetic and phylogenetic analysis of dissimilatory iodate-reducing bacteria identifies potential niches across the world's oceans.</title>
        <authorList>
            <person name="Reyes-Umana V."/>
            <person name="Henning Z."/>
            <person name="Lee K."/>
            <person name="Barnum T.P."/>
            <person name="Coates J.D."/>
        </authorList>
    </citation>
    <scope>NUCLEOTIDE SEQUENCE [LARGE SCALE GENOMIC DNA]</scope>
    <source>
        <strain evidence="2">IR12</strain>
    </source>
</reference>
<dbReference type="EMBL" id="JAEKFT010000006">
    <property type="protein sequence ID" value="MBT0961028.1"/>
    <property type="molecule type" value="Genomic_DNA"/>
</dbReference>
<proteinExistence type="predicted"/>